<sequence length="438" mass="49313">MNKTALKIFVLFSVTAGVIATILMVINFFSVALVGSDVSTVSSGQRALLAEISDSLEAGSREVLLPEGYWCMLIDESGNVVWDQDKPDDVPDTYTINDIARMSRWFLNDYPVYTRTEDYGLLVLAKPKNAVGKYQMEYSMSWFDSLPQRLMYVLLFNLFLAAVLACVFGTNIYRRIRELTRGLSDLRAEKPIKLRERGIFRDIYRNINITSSAIERKNKALSIRESARRNWIAGISHDIRTPLSVITGYAEALSENKELSENNKHRAEVIVSNSMKIKKLIEDLNLISSMEYDMQPSKRQPVKICPLIRRVSAEILNNGMSDRFSVVLDLKAEGAAVMGDEGLLERAVFNIINNAVTHNKDGCTIQIKEYEKGGNIVIEIRDNGTGVPDSVLENIDKIPKTTHGIGLPMAYRIVSVHNGKFDAYNDNGFCIMMTFPRE</sequence>
<dbReference type="PROSITE" id="PS50109">
    <property type="entry name" value="HIS_KIN"/>
    <property type="match status" value="1"/>
</dbReference>
<dbReference type="InterPro" id="IPR036890">
    <property type="entry name" value="HATPase_C_sf"/>
</dbReference>
<reference evidence="16" key="2">
    <citation type="journal article" date="2021" name="PeerJ">
        <title>Extensive microbial diversity within the chicken gut microbiome revealed by metagenomics and culture.</title>
        <authorList>
            <person name="Gilroy R."/>
            <person name="Ravi A."/>
            <person name="Getino M."/>
            <person name="Pursley I."/>
            <person name="Horton D.L."/>
            <person name="Alikhan N.F."/>
            <person name="Baker D."/>
            <person name="Gharbi K."/>
            <person name="Hall N."/>
            <person name="Watson M."/>
            <person name="Adriaenssens E.M."/>
            <person name="Foster-Nyarko E."/>
            <person name="Jarju S."/>
            <person name="Secka A."/>
            <person name="Antonio M."/>
            <person name="Oren A."/>
            <person name="Chaudhuri R.R."/>
            <person name="La Ragione R."/>
            <person name="Hildebrand F."/>
            <person name="Pallen M.J."/>
        </authorList>
    </citation>
    <scope>NUCLEOTIDE SEQUENCE</scope>
    <source>
        <strain evidence="16">USAMLcec3-3695</strain>
    </source>
</reference>
<evidence type="ECO:0000256" key="10">
    <source>
        <dbReference type="ARBA" id="ARBA00022840"/>
    </source>
</evidence>
<comment type="caution">
    <text evidence="16">The sequence shown here is derived from an EMBL/GenBank/DDBJ whole genome shotgun (WGS) entry which is preliminary data.</text>
</comment>
<accession>A0A9D1MDZ9</accession>
<dbReference type="SMART" id="SM00388">
    <property type="entry name" value="HisKA"/>
    <property type="match status" value="1"/>
</dbReference>
<feature type="transmembrane region" description="Helical" evidence="14">
    <location>
        <begin position="150"/>
        <end position="173"/>
    </location>
</feature>
<organism evidence="16 17">
    <name type="scientific">Candidatus Ornithomonoglobus merdipullorum</name>
    <dbReference type="NCBI Taxonomy" id="2840895"/>
    <lineage>
        <taxon>Bacteria</taxon>
        <taxon>Bacillati</taxon>
        <taxon>Bacillota</taxon>
        <taxon>Clostridia</taxon>
        <taxon>Candidatus Ornithomonoglobus</taxon>
    </lineage>
</organism>
<keyword evidence="5" id="KW-0597">Phosphoprotein</keyword>
<dbReference type="Gene3D" id="3.30.565.10">
    <property type="entry name" value="Histidine kinase-like ATPase, C-terminal domain"/>
    <property type="match status" value="1"/>
</dbReference>
<evidence type="ECO:0000256" key="7">
    <source>
        <dbReference type="ARBA" id="ARBA00022692"/>
    </source>
</evidence>
<proteinExistence type="predicted"/>
<keyword evidence="12" id="KW-0902">Two-component regulatory system</keyword>
<evidence type="ECO:0000256" key="5">
    <source>
        <dbReference type="ARBA" id="ARBA00022553"/>
    </source>
</evidence>
<dbReference type="PANTHER" id="PTHR45528:SF1">
    <property type="entry name" value="SENSOR HISTIDINE KINASE CPXA"/>
    <property type="match status" value="1"/>
</dbReference>
<dbReference type="Proteomes" id="UP000824109">
    <property type="component" value="Unassembled WGS sequence"/>
</dbReference>
<keyword evidence="4" id="KW-1003">Cell membrane</keyword>
<keyword evidence="8" id="KW-0547">Nucleotide-binding</keyword>
<dbReference type="EC" id="2.7.13.3" evidence="3"/>
<feature type="transmembrane region" description="Helical" evidence="14">
    <location>
        <begin position="9"/>
        <end position="34"/>
    </location>
</feature>
<dbReference type="Pfam" id="PF02518">
    <property type="entry name" value="HATPase_c"/>
    <property type="match status" value="1"/>
</dbReference>
<dbReference type="Gene3D" id="1.10.287.130">
    <property type="match status" value="1"/>
</dbReference>
<evidence type="ECO:0000256" key="12">
    <source>
        <dbReference type="ARBA" id="ARBA00023012"/>
    </source>
</evidence>
<dbReference type="GO" id="GO:0005886">
    <property type="term" value="C:plasma membrane"/>
    <property type="evidence" value="ECO:0007669"/>
    <property type="project" value="UniProtKB-SubCell"/>
</dbReference>
<evidence type="ECO:0000256" key="4">
    <source>
        <dbReference type="ARBA" id="ARBA00022475"/>
    </source>
</evidence>
<dbReference type="InterPro" id="IPR036097">
    <property type="entry name" value="HisK_dim/P_sf"/>
</dbReference>
<keyword evidence="10" id="KW-0067">ATP-binding</keyword>
<protein>
    <recommendedName>
        <fullName evidence="3">histidine kinase</fullName>
        <ecNumber evidence="3">2.7.13.3</ecNumber>
    </recommendedName>
</protein>
<evidence type="ECO:0000313" key="17">
    <source>
        <dbReference type="Proteomes" id="UP000824109"/>
    </source>
</evidence>
<evidence type="ECO:0000256" key="11">
    <source>
        <dbReference type="ARBA" id="ARBA00022989"/>
    </source>
</evidence>
<evidence type="ECO:0000256" key="1">
    <source>
        <dbReference type="ARBA" id="ARBA00000085"/>
    </source>
</evidence>
<comment type="subcellular location">
    <subcellularLocation>
        <location evidence="2">Cell membrane</location>
        <topology evidence="2">Multi-pass membrane protein</topology>
    </subcellularLocation>
</comment>
<dbReference type="InterPro" id="IPR004358">
    <property type="entry name" value="Sig_transdc_His_kin-like_C"/>
</dbReference>
<dbReference type="InterPro" id="IPR050398">
    <property type="entry name" value="HssS/ArlS-like"/>
</dbReference>
<evidence type="ECO:0000256" key="6">
    <source>
        <dbReference type="ARBA" id="ARBA00022679"/>
    </source>
</evidence>
<gene>
    <name evidence="16" type="ORF">IAA61_10910</name>
</gene>
<evidence type="ECO:0000256" key="8">
    <source>
        <dbReference type="ARBA" id="ARBA00022741"/>
    </source>
</evidence>
<evidence type="ECO:0000256" key="9">
    <source>
        <dbReference type="ARBA" id="ARBA00022777"/>
    </source>
</evidence>
<evidence type="ECO:0000256" key="3">
    <source>
        <dbReference type="ARBA" id="ARBA00012438"/>
    </source>
</evidence>
<evidence type="ECO:0000256" key="14">
    <source>
        <dbReference type="SAM" id="Phobius"/>
    </source>
</evidence>
<dbReference type="AlphaFoldDB" id="A0A9D1MDZ9"/>
<evidence type="ECO:0000256" key="13">
    <source>
        <dbReference type="ARBA" id="ARBA00023136"/>
    </source>
</evidence>
<dbReference type="InterPro" id="IPR003661">
    <property type="entry name" value="HisK_dim/P_dom"/>
</dbReference>
<keyword evidence="6" id="KW-0808">Transferase</keyword>
<evidence type="ECO:0000313" key="16">
    <source>
        <dbReference type="EMBL" id="HIU58302.1"/>
    </source>
</evidence>
<dbReference type="PRINTS" id="PR00344">
    <property type="entry name" value="BCTRLSENSOR"/>
</dbReference>
<comment type="catalytic activity">
    <reaction evidence="1">
        <text>ATP + protein L-histidine = ADP + protein N-phospho-L-histidine.</text>
        <dbReference type="EC" id="2.7.13.3"/>
    </reaction>
</comment>
<keyword evidence="9 16" id="KW-0418">Kinase</keyword>
<dbReference type="CDD" id="cd00082">
    <property type="entry name" value="HisKA"/>
    <property type="match status" value="1"/>
</dbReference>
<dbReference type="GO" id="GO:0000155">
    <property type="term" value="F:phosphorelay sensor kinase activity"/>
    <property type="evidence" value="ECO:0007669"/>
    <property type="project" value="InterPro"/>
</dbReference>
<dbReference type="SUPFAM" id="SSF47384">
    <property type="entry name" value="Homodimeric domain of signal transducing histidine kinase"/>
    <property type="match status" value="1"/>
</dbReference>
<feature type="domain" description="Histidine kinase" evidence="15">
    <location>
        <begin position="234"/>
        <end position="438"/>
    </location>
</feature>
<dbReference type="InterPro" id="IPR003594">
    <property type="entry name" value="HATPase_dom"/>
</dbReference>
<dbReference type="SUPFAM" id="SSF55874">
    <property type="entry name" value="ATPase domain of HSP90 chaperone/DNA topoisomerase II/histidine kinase"/>
    <property type="match status" value="1"/>
</dbReference>
<keyword evidence="7 14" id="KW-0812">Transmembrane</keyword>
<dbReference type="InterPro" id="IPR005467">
    <property type="entry name" value="His_kinase_dom"/>
</dbReference>
<dbReference type="SMART" id="SM00387">
    <property type="entry name" value="HATPase_c"/>
    <property type="match status" value="1"/>
</dbReference>
<dbReference type="Pfam" id="PF00512">
    <property type="entry name" value="HisKA"/>
    <property type="match status" value="1"/>
</dbReference>
<dbReference type="GO" id="GO:0005524">
    <property type="term" value="F:ATP binding"/>
    <property type="evidence" value="ECO:0007669"/>
    <property type="project" value="UniProtKB-KW"/>
</dbReference>
<evidence type="ECO:0000256" key="2">
    <source>
        <dbReference type="ARBA" id="ARBA00004651"/>
    </source>
</evidence>
<keyword evidence="13 14" id="KW-0472">Membrane</keyword>
<name>A0A9D1MDZ9_9FIRM</name>
<keyword evidence="11 14" id="KW-1133">Transmembrane helix</keyword>
<dbReference type="PANTHER" id="PTHR45528">
    <property type="entry name" value="SENSOR HISTIDINE KINASE CPXA"/>
    <property type="match status" value="1"/>
</dbReference>
<reference evidence="16" key="1">
    <citation type="submission" date="2020-10" db="EMBL/GenBank/DDBJ databases">
        <authorList>
            <person name="Gilroy R."/>
        </authorList>
    </citation>
    <scope>NUCLEOTIDE SEQUENCE</scope>
    <source>
        <strain evidence="16">USAMLcec3-3695</strain>
    </source>
</reference>
<evidence type="ECO:0000259" key="15">
    <source>
        <dbReference type="PROSITE" id="PS50109"/>
    </source>
</evidence>
<dbReference type="EMBL" id="DVNB01000110">
    <property type="protein sequence ID" value="HIU58302.1"/>
    <property type="molecule type" value="Genomic_DNA"/>
</dbReference>